<dbReference type="InterPro" id="IPR005158">
    <property type="entry name" value="BTAD"/>
</dbReference>
<evidence type="ECO:0000256" key="6">
    <source>
        <dbReference type="PROSITE-ProRule" id="PRU00182"/>
    </source>
</evidence>
<dbReference type="Pfam" id="PF00498">
    <property type="entry name" value="FHA"/>
    <property type="match status" value="1"/>
</dbReference>
<dbReference type="Pfam" id="PF00486">
    <property type="entry name" value="Trans_reg_C"/>
    <property type="match status" value="1"/>
</dbReference>
<sequence length="384" mass="40819">MADARARFGVLGPVELVIDGETRAIGGPKQRAVLAYLAINANHPVSVETLAHAVWGENPPEEVRFSLHTIVSNLRKPLRAAGIDSRAVLAQAGGGYRLAVAEGGCDVQRFLARKEAGVRALAAGRFREASEALSSALGQWRGPVLSDLRGLAFADAYAAALEDDRMGVVVARAEAETAQGRAAAVISELSHLVGTHPLREPLWEQLITALYVDGRQSDALDAVRRLRETLADELGIDPGPAIRELEQRILRQEPLTVAAAGVAAVTRVTTIIDHEPGDRFAVLRQVGGPSHPVRGAVTRIGRLRDNDIALDDGRVSRHHAAVVDTGLAYVIRDLLSSNGVFVDGTRVIDSVALRDGAVIRIGDSELVFALASNETPTQGDSTQG</sequence>
<dbReference type="InterPro" id="IPR051677">
    <property type="entry name" value="AfsR-DnrI-RedD_regulator"/>
</dbReference>
<keyword evidence="6" id="KW-0694">RNA-binding</keyword>
<dbReference type="PROSITE" id="PS50006">
    <property type="entry name" value="FHA_DOMAIN"/>
    <property type="match status" value="1"/>
</dbReference>
<dbReference type="InterPro" id="IPR000253">
    <property type="entry name" value="FHA_dom"/>
</dbReference>
<dbReference type="GO" id="GO:0003723">
    <property type="term" value="F:RNA binding"/>
    <property type="evidence" value="ECO:0007669"/>
    <property type="project" value="UniProtKB-KW"/>
</dbReference>
<dbReference type="RefSeq" id="WP_196149324.1">
    <property type="nucleotide sequence ID" value="NZ_JADMLG010000004.1"/>
</dbReference>
<evidence type="ECO:0000256" key="4">
    <source>
        <dbReference type="ARBA" id="ARBA00023125"/>
    </source>
</evidence>
<dbReference type="PROSITE" id="PS51755">
    <property type="entry name" value="OMPR_PHOB"/>
    <property type="match status" value="1"/>
</dbReference>
<keyword evidence="4 7" id="KW-0238">DNA-binding</keyword>
<dbReference type="InterPro" id="IPR011990">
    <property type="entry name" value="TPR-like_helical_dom_sf"/>
</dbReference>
<keyword evidence="3" id="KW-0805">Transcription regulation</keyword>
<feature type="domain" description="FHA" evidence="8">
    <location>
        <begin position="298"/>
        <end position="347"/>
    </location>
</feature>
<proteinExistence type="inferred from homology"/>
<dbReference type="PANTHER" id="PTHR35807">
    <property type="entry name" value="TRANSCRIPTIONAL REGULATOR REDD-RELATED"/>
    <property type="match status" value="1"/>
</dbReference>
<keyword evidence="5" id="KW-0804">Transcription</keyword>
<dbReference type="SUPFAM" id="SSF46894">
    <property type="entry name" value="C-terminal effector domain of the bipartite response regulators"/>
    <property type="match status" value="1"/>
</dbReference>
<feature type="domain" description="OmpR/PhoB-type" evidence="9">
    <location>
        <begin position="1"/>
        <end position="100"/>
    </location>
</feature>
<evidence type="ECO:0000259" key="9">
    <source>
        <dbReference type="PROSITE" id="PS51755"/>
    </source>
</evidence>
<dbReference type="Pfam" id="PF03704">
    <property type="entry name" value="BTAD"/>
    <property type="match status" value="1"/>
</dbReference>
<dbReference type="AlphaFoldDB" id="A0A931I8N3"/>
<dbReference type="CDD" id="cd15831">
    <property type="entry name" value="BTAD"/>
    <property type="match status" value="1"/>
</dbReference>
<evidence type="ECO:0000313" key="10">
    <source>
        <dbReference type="EMBL" id="MBH0776982.1"/>
    </source>
</evidence>
<dbReference type="Gene3D" id="1.10.10.10">
    <property type="entry name" value="Winged helix-like DNA-binding domain superfamily/Winged helix DNA-binding domain"/>
    <property type="match status" value="1"/>
</dbReference>
<dbReference type="InterPro" id="IPR001867">
    <property type="entry name" value="OmpR/PhoB-type_DNA-bd"/>
</dbReference>
<reference evidence="10" key="1">
    <citation type="submission" date="2020-11" db="EMBL/GenBank/DDBJ databases">
        <title>Nocardia NEAU-351.nov., a novel actinomycete isolated from the cow dung.</title>
        <authorList>
            <person name="Zhang X."/>
        </authorList>
    </citation>
    <scope>NUCLEOTIDE SEQUENCE</scope>
    <source>
        <strain evidence="10">NEAU-351</strain>
    </source>
</reference>
<dbReference type="Gene3D" id="2.60.200.20">
    <property type="match status" value="1"/>
</dbReference>
<dbReference type="SUPFAM" id="SSF48452">
    <property type="entry name" value="TPR-like"/>
    <property type="match status" value="1"/>
</dbReference>
<dbReference type="InterPro" id="IPR016032">
    <property type="entry name" value="Sig_transdc_resp-reg_C-effctor"/>
</dbReference>
<dbReference type="Proteomes" id="UP000655751">
    <property type="component" value="Unassembled WGS sequence"/>
</dbReference>
<dbReference type="SMART" id="SM00862">
    <property type="entry name" value="Trans_reg_C"/>
    <property type="match status" value="1"/>
</dbReference>
<protein>
    <submittedName>
        <fullName evidence="10">FHA domain-containing protein</fullName>
    </submittedName>
</protein>
<dbReference type="EMBL" id="JADMLG010000004">
    <property type="protein sequence ID" value="MBH0776982.1"/>
    <property type="molecule type" value="Genomic_DNA"/>
</dbReference>
<dbReference type="InterPro" id="IPR008984">
    <property type="entry name" value="SMAD_FHA_dom_sf"/>
</dbReference>
<evidence type="ECO:0000256" key="1">
    <source>
        <dbReference type="ARBA" id="ARBA00005820"/>
    </source>
</evidence>
<evidence type="ECO:0000259" key="8">
    <source>
        <dbReference type="PROSITE" id="PS50006"/>
    </source>
</evidence>
<dbReference type="CDD" id="cd00060">
    <property type="entry name" value="FHA"/>
    <property type="match status" value="1"/>
</dbReference>
<dbReference type="PROSITE" id="PS50889">
    <property type="entry name" value="S4"/>
    <property type="match status" value="1"/>
</dbReference>
<organism evidence="10 11">
    <name type="scientific">Nocardia bovistercoris</name>
    <dbReference type="NCBI Taxonomy" id="2785916"/>
    <lineage>
        <taxon>Bacteria</taxon>
        <taxon>Bacillati</taxon>
        <taxon>Actinomycetota</taxon>
        <taxon>Actinomycetes</taxon>
        <taxon>Mycobacteriales</taxon>
        <taxon>Nocardiaceae</taxon>
        <taxon>Nocardia</taxon>
    </lineage>
</organism>
<dbReference type="SMART" id="SM01043">
    <property type="entry name" value="BTAD"/>
    <property type="match status" value="1"/>
</dbReference>
<evidence type="ECO:0000256" key="2">
    <source>
        <dbReference type="ARBA" id="ARBA00022553"/>
    </source>
</evidence>
<comment type="caution">
    <text evidence="10">The sequence shown here is derived from an EMBL/GenBank/DDBJ whole genome shotgun (WGS) entry which is preliminary data.</text>
</comment>
<dbReference type="GO" id="GO:0003677">
    <property type="term" value="F:DNA binding"/>
    <property type="evidence" value="ECO:0007669"/>
    <property type="project" value="UniProtKB-UniRule"/>
</dbReference>
<gene>
    <name evidence="10" type="ORF">IT779_11870</name>
</gene>
<dbReference type="InterPro" id="IPR036388">
    <property type="entry name" value="WH-like_DNA-bd_sf"/>
</dbReference>
<dbReference type="SUPFAM" id="SSF49879">
    <property type="entry name" value="SMAD/FHA domain"/>
    <property type="match status" value="1"/>
</dbReference>
<name>A0A931I8N3_9NOCA</name>
<evidence type="ECO:0000256" key="7">
    <source>
        <dbReference type="PROSITE-ProRule" id="PRU01091"/>
    </source>
</evidence>
<dbReference type="GO" id="GO:0000160">
    <property type="term" value="P:phosphorelay signal transduction system"/>
    <property type="evidence" value="ECO:0007669"/>
    <property type="project" value="InterPro"/>
</dbReference>
<keyword evidence="11" id="KW-1185">Reference proteome</keyword>
<accession>A0A931I8N3</accession>
<evidence type="ECO:0000256" key="5">
    <source>
        <dbReference type="ARBA" id="ARBA00023163"/>
    </source>
</evidence>
<feature type="DNA-binding region" description="OmpR/PhoB-type" evidence="7">
    <location>
        <begin position="1"/>
        <end position="100"/>
    </location>
</feature>
<comment type="similarity">
    <text evidence="1">Belongs to the AfsR/DnrI/RedD regulatory family.</text>
</comment>
<keyword evidence="2" id="KW-0597">Phosphoprotein</keyword>
<evidence type="ECO:0000256" key="3">
    <source>
        <dbReference type="ARBA" id="ARBA00023015"/>
    </source>
</evidence>
<dbReference type="Gene3D" id="1.25.40.10">
    <property type="entry name" value="Tetratricopeptide repeat domain"/>
    <property type="match status" value="1"/>
</dbReference>
<dbReference type="FunFam" id="1.25.40.10:FF:000222">
    <property type="entry name" value="SARP family transcriptional regulator"/>
    <property type="match status" value="1"/>
</dbReference>
<dbReference type="SMART" id="SM00240">
    <property type="entry name" value="FHA"/>
    <property type="match status" value="1"/>
</dbReference>
<dbReference type="PANTHER" id="PTHR35807:SF1">
    <property type="entry name" value="TRANSCRIPTIONAL REGULATOR REDD"/>
    <property type="match status" value="1"/>
</dbReference>
<dbReference type="GO" id="GO:0006355">
    <property type="term" value="P:regulation of DNA-templated transcription"/>
    <property type="evidence" value="ECO:0007669"/>
    <property type="project" value="InterPro"/>
</dbReference>
<evidence type="ECO:0000313" key="11">
    <source>
        <dbReference type="Proteomes" id="UP000655751"/>
    </source>
</evidence>